<dbReference type="SUPFAM" id="SSF53098">
    <property type="entry name" value="Ribonuclease H-like"/>
    <property type="match status" value="1"/>
</dbReference>
<comment type="caution">
    <text evidence="1">The sequence shown here is derived from an EMBL/GenBank/DDBJ whole genome shotgun (WGS) entry which is preliminary data.</text>
</comment>
<organism evidence="1 2">
    <name type="scientific">Paragonimus westermani</name>
    <dbReference type="NCBI Taxonomy" id="34504"/>
    <lineage>
        <taxon>Eukaryota</taxon>
        <taxon>Metazoa</taxon>
        <taxon>Spiralia</taxon>
        <taxon>Lophotrochozoa</taxon>
        <taxon>Platyhelminthes</taxon>
        <taxon>Trematoda</taxon>
        <taxon>Digenea</taxon>
        <taxon>Plagiorchiida</taxon>
        <taxon>Troglotremata</taxon>
        <taxon>Troglotrematidae</taxon>
        <taxon>Paragonimus</taxon>
    </lineage>
</organism>
<dbReference type="InterPro" id="IPR036397">
    <property type="entry name" value="RNaseH_sf"/>
</dbReference>
<dbReference type="GO" id="GO:0003676">
    <property type="term" value="F:nucleic acid binding"/>
    <property type="evidence" value="ECO:0007669"/>
    <property type="project" value="InterPro"/>
</dbReference>
<protein>
    <recommendedName>
        <fullName evidence="3">Integrase catalytic domain-containing protein</fullName>
    </recommendedName>
</protein>
<dbReference type="PANTHER" id="PTHR47331:SF1">
    <property type="entry name" value="GAG-LIKE PROTEIN"/>
    <property type="match status" value="1"/>
</dbReference>
<keyword evidence="2" id="KW-1185">Reference proteome</keyword>
<dbReference type="EMBL" id="QNGE01009291">
    <property type="protein sequence ID" value="KAA3670596.1"/>
    <property type="molecule type" value="Genomic_DNA"/>
</dbReference>
<evidence type="ECO:0000313" key="1">
    <source>
        <dbReference type="EMBL" id="KAA3670596.1"/>
    </source>
</evidence>
<accession>A0A5J4N4V5</accession>
<dbReference type="Gene3D" id="3.30.420.10">
    <property type="entry name" value="Ribonuclease H-like superfamily/Ribonuclease H"/>
    <property type="match status" value="1"/>
</dbReference>
<gene>
    <name evidence="1" type="ORF">DEA37_0002072</name>
</gene>
<dbReference type="Proteomes" id="UP000324629">
    <property type="component" value="Unassembled WGS sequence"/>
</dbReference>
<sequence length="99" mass="11033">MPTDRSLPDSPPYSAVGVDHFGPLPVKRGRGTEKMYGCIFICLPMRAVHIEVVHTLETDSFPSVFSRSVSRRGCPTRIYSDSGTKFRGAEREARECLSQ</sequence>
<name>A0A5J4N4V5_9TREM</name>
<evidence type="ECO:0008006" key="3">
    <source>
        <dbReference type="Google" id="ProtNLM"/>
    </source>
</evidence>
<reference evidence="1 2" key="1">
    <citation type="journal article" date="2019" name="Gigascience">
        <title>Whole-genome sequence of the oriental lung fluke Paragonimus westermani.</title>
        <authorList>
            <person name="Oey H."/>
            <person name="Zakrzewski M."/>
            <person name="Narain K."/>
            <person name="Devi K.R."/>
            <person name="Agatsuma T."/>
            <person name="Nawaratna S."/>
            <person name="Gobert G.N."/>
            <person name="Jones M.K."/>
            <person name="Ragan M.A."/>
            <person name="McManus D.P."/>
            <person name="Krause L."/>
        </authorList>
    </citation>
    <scope>NUCLEOTIDE SEQUENCE [LARGE SCALE GENOMIC DNA]</scope>
    <source>
        <strain evidence="1 2">IND2009</strain>
    </source>
</reference>
<evidence type="ECO:0000313" key="2">
    <source>
        <dbReference type="Proteomes" id="UP000324629"/>
    </source>
</evidence>
<dbReference type="InterPro" id="IPR012337">
    <property type="entry name" value="RNaseH-like_sf"/>
</dbReference>
<dbReference type="AlphaFoldDB" id="A0A5J4N4V5"/>
<dbReference type="PANTHER" id="PTHR47331">
    <property type="entry name" value="PHD-TYPE DOMAIN-CONTAINING PROTEIN"/>
    <property type="match status" value="1"/>
</dbReference>
<proteinExistence type="predicted"/>